<dbReference type="Proteomes" id="UP000559182">
    <property type="component" value="Unassembled WGS sequence"/>
</dbReference>
<organism evidence="7 8">
    <name type="scientific">Flexivirga oryzae</name>
    <dbReference type="NCBI Taxonomy" id="1794944"/>
    <lineage>
        <taxon>Bacteria</taxon>
        <taxon>Bacillati</taxon>
        <taxon>Actinomycetota</taxon>
        <taxon>Actinomycetes</taxon>
        <taxon>Micrococcales</taxon>
        <taxon>Dermacoccaceae</taxon>
        <taxon>Flexivirga</taxon>
    </lineage>
</organism>
<sequence>MLTELERNLTSRVGPTGAARRVSAMRVAFPDAAVTDYEDLVHAMTCDPKDRHVLAAAVRGQAEVLVTFNTTDFPGPSLEPHALTVVHPDDFLLDQLDLHPARVGAALAGQVLDANRPPLTRLLGILARSNVPRFAAEARRHDFQVPGESDD</sequence>
<accession>A0A839NBS0</accession>
<dbReference type="AlphaFoldDB" id="A0A839NBS0"/>
<gene>
    <name evidence="7" type="ORF">FHU39_003104</name>
</gene>
<protein>
    <recommendedName>
        <fullName evidence="9">PIN domain-containing protein</fullName>
    </recommendedName>
</protein>
<dbReference type="GO" id="GO:0004518">
    <property type="term" value="F:nuclease activity"/>
    <property type="evidence" value="ECO:0007669"/>
    <property type="project" value="UniProtKB-KW"/>
</dbReference>
<dbReference type="RefSeq" id="WP_343065929.1">
    <property type="nucleotide sequence ID" value="NZ_JACHVQ010000002.1"/>
</dbReference>
<reference evidence="7 8" key="1">
    <citation type="submission" date="2020-08" db="EMBL/GenBank/DDBJ databases">
        <title>Sequencing the genomes of 1000 actinobacteria strains.</title>
        <authorList>
            <person name="Klenk H.-P."/>
        </authorList>
    </citation>
    <scope>NUCLEOTIDE SEQUENCE [LARGE SCALE GENOMIC DNA]</scope>
    <source>
        <strain evidence="7 8">DSM 105369</strain>
    </source>
</reference>
<dbReference type="GO" id="GO:0016787">
    <property type="term" value="F:hydrolase activity"/>
    <property type="evidence" value="ECO:0007669"/>
    <property type="project" value="UniProtKB-KW"/>
</dbReference>
<keyword evidence="4" id="KW-0460">Magnesium</keyword>
<feature type="domain" description="PIN" evidence="5">
    <location>
        <begin position="1"/>
        <end position="70"/>
    </location>
</feature>
<evidence type="ECO:0000259" key="6">
    <source>
        <dbReference type="Pfam" id="PF26343"/>
    </source>
</evidence>
<proteinExistence type="predicted"/>
<dbReference type="EMBL" id="JACHVQ010000002">
    <property type="protein sequence ID" value="MBB2893086.1"/>
    <property type="molecule type" value="Genomic_DNA"/>
</dbReference>
<dbReference type="GO" id="GO:0046872">
    <property type="term" value="F:metal ion binding"/>
    <property type="evidence" value="ECO:0007669"/>
    <property type="project" value="UniProtKB-KW"/>
</dbReference>
<evidence type="ECO:0000256" key="1">
    <source>
        <dbReference type="ARBA" id="ARBA00022722"/>
    </source>
</evidence>
<evidence type="ECO:0000313" key="7">
    <source>
        <dbReference type="EMBL" id="MBB2893086.1"/>
    </source>
</evidence>
<keyword evidence="8" id="KW-1185">Reference proteome</keyword>
<dbReference type="Pfam" id="PF13470">
    <property type="entry name" value="PIN_3"/>
    <property type="match status" value="1"/>
</dbReference>
<evidence type="ECO:0008006" key="9">
    <source>
        <dbReference type="Google" id="ProtNLM"/>
    </source>
</evidence>
<evidence type="ECO:0000256" key="2">
    <source>
        <dbReference type="ARBA" id="ARBA00022723"/>
    </source>
</evidence>
<keyword evidence="2" id="KW-0479">Metal-binding</keyword>
<keyword evidence="1" id="KW-0540">Nuclease</keyword>
<feature type="domain" description="VapC50 C-terminal" evidence="6">
    <location>
        <begin position="88"/>
        <end position="140"/>
    </location>
</feature>
<keyword evidence="3" id="KW-0378">Hydrolase</keyword>
<comment type="caution">
    <text evidence="7">The sequence shown here is derived from an EMBL/GenBank/DDBJ whole genome shotgun (WGS) entry which is preliminary data.</text>
</comment>
<evidence type="ECO:0000313" key="8">
    <source>
        <dbReference type="Proteomes" id="UP000559182"/>
    </source>
</evidence>
<name>A0A839NBS0_9MICO</name>
<evidence type="ECO:0000259" key="5">
    <source>
        <dbReference type="Pfam" id="PF13470"/>
    </source>
</evidence>
<dbReference type="Pfam" id="PF26343">
    <property type="entry name" value="VapC50_C"/>
    <property type="match status" value="1"/>
</dbReference>
<dbReference type="InterPro" id="IPR002716">
    <property type="entry name" value="PIN_dom"/>
</dbReference>
<evidence type="ECO:0000256" key="4">
    <source>
        <dbReference type="ARBA" id="ARBA00022842"/>
    </source>
</evidence>
<evidence type="ECO:0000256" key="3">
    <source>
        <dbReference type="ARBA" id="ARBA00022801"/>
    </source>
</evidence>
<dbReference type="InterPro" id="IPR058652">
    <property type="entry name" value="VapC50_C"/>
</dbReference>